<keyword evidence="1" id="KW-0472">Membrane</keyword>
<feature type="transmembrane region" description="Helical" evidence="1">
    <location>
        <begin position="181"/>
        <end position="200"/>
    </location>
</feature>
<feature type="transmembrane region" description="Helical" evidence="1">
    <location>
        <begin position="264"/>
        <end position="282"/>
    </location>
</feature>
<evidence type="ECO:0000313" key="3">
    <source>
        <dbReference type="Proteomes" id="UP001595711"/>
    </source>
</evidence>
<dbReference type="Pfam" id="PF16980">
    <property type="entry name" value="CitMHS_2"/>
    <property type="match status" value="1"/>
</dbReference>
<sequence>MTIARFACGRLLRRALPALLAAATVAILPALPAHAAEAGIDGRDLSILWTLPFAGILLSIALMPLFLAGFWHHHYGKVAAFWSLCVILPFIAIEGAGITVHTLLETALHEYIPFIILLFALFTVAGGVRVTGNLHGSPSLNTALLLVGTVLASWMGTTGASMLMIRPLLRANDNRRHNVHVVIFFIFLVSNVGGALTPLGDPPLFLGFLKGVDFFWTTQAVFFPTLLVVVLLIAVFYGVDLYLYRKEGITRADPTPDSPIRIEGGINLILLGTVVLAVLLSGTWHPGTGVEIGGVHVETQNLARDLLLLAIAGASLVLTRKATRAGNGFTWGPIVEVAKLFAGIFVTIIPAIAILRAGTDGALAPLVSLASHPDGAPNNIMYFWLTGILSSFLDNAPTYLVFFNMAGGDAQHLMGPLSATLMAISAGAVFMGANSYIGNAPNFMVKAIAEEQGVKMPSFFGYMAWSGAILIPSFVIVTLLFFVL</sequence>
<feature type="transmembrane region" description="Helical" evidence="1">
    <location>
        <begin position="143"/>
        <end position="169"/>
    </location>
</feature>
<proteinExistence type="predicted"/>
<feature type="transmembrane region" description="Helical" evidence="1">
    <location>
        <begin position="47"/>
        <end position="67"/>
    </location>
</feature>
<evidence type="ECO:0000256" key="1">
    <source>
        <dbReference type="SAM" id="Phobius"/>
    </source>
</evidence>
<feature type="transmembrane region" description="Helical" evidence="1">
    <location>
        <begin position="302"/>
        <end position="319"/>
    </location>
</feature>
<feature type="transmembrane region" description="Helical" evidence="1">
    <location>
        <begin position="414"/>
        <end position="437"/>
    </location>
</feature>
<keyword evidence="1" id="KW-0812">Transmembrane</keyword>
<feature type="transmembrane region" description="Helical" evidence="1">
    <location>
        <begin position="79"/>
        <end position="104"/>
    </location>
</feature>
<name>A0ABV7VEI8_9PROT</name>
<evidence type="ECO:0000313" key="2">
    <source>
        <dbReference type="EMBL" id="MFC3675933.1"/>
    </source>
</evidence>
<organism evidence="2 3">
    <name type="scientific">Ferrovibrio xuzhouensis</name>
    <dbReference type="NCBI Taxonomy" id="1576914"/>
    <lineage>
        <taxon>Bacteria</taxon>
        <taxon>Pseudomonadati</taxon>
        <taxon>Pseudomonadota</taxon>
        <taxon>Alphaproteobacteria</taxon>
        <taxon>Rhodospirillales</taxon>
        <taxon>Rhodospirillaceae</taxon>
        <taxon>Ferrovibrio</taxon>
    </lineage>
</organism>
<comment type="caution">
    <text evidence="2">The sequence shown here is derived from an EMBL/GenBank/DDBJ whole genome shotgun (WGS) entry which is preliminary data.</text>
</comment>
<gene>
    <name evidence="2" type="ORF">ACFOOQ_10295</name>
</gene>
<feature type="transmembrane region" description="Helical" evidence="1">
    <location>
        <begin position="379"/>
        <end position="402"/>
    </location>
</feature>
<protein>
    <submittedName>
        <fullName evidence="2">Sodium:proton antiporter</fullName>
    </submittedName>
</protein>
<keyword evidence="3" id="KW-1185">Reference proteome</keyword>
<feature type="transmembrane region" description="Helical" evidence="1">
    <location>
        <begin position="220"/>
        <end position="243"/>
    </location>
</feature>
<reference evidence="3" key="1">
    <citation type="journal article" date="2019" name="Int. J. Syst. Evol. Microbiol.">
        <title>The Global Catalogue of Microorganisms (GCM) 10K type strain sequencing project: providing services to taxonomists for standard genome sequencing and annotation.</title>
        <authorList>
            <consortium name="The Broad Institute Genomics Platform"/>
            <consortium name="The Broad Institute Genome Sequencing Center for Infectious Disease"/>
            <person name="Wu L."/>
            <person name="Ma J."/>
        </authorList>
    </citation>
    <scope>NUCLEOTIDE SEQUENCE [LARGE SCALE GENOMIC DNA]</scope>
    <source>
        <strain evidence="3">KCTC 42182</strain>
    </source>
</reference>
<dbReference type="RefSeq" id="WP_379725596.1">
    <property type="nucleotide sequence ID" value="NZ_JBHRYJ010000002.1"/>
</dbReference>
<dbReference type="Proteomes" id="UP001595711">
    <property type="component" value="Unassembled WGS sequence"/>
</dbReference>
<feature type="transmembrane region" description="Helical" evidence="1">
    <location>
        <begin position="111"/>
        <end position="131"/>
    </location>
</feature>
<keyword evidence="1" id="KW-1133">Transmembrane helix</keyword>
<dbReference type="EMBL" id="JBHRYJ010000002">
    <property type="protein sequence ID" value="MFC3675933.1"/>
    <property type="molecule type" value="Genomic_DNA"/>
</dbReference>
<dbReference type="InterPro" id="IPR031566">
    <property type="entry name" value="CitMHS_2"/>
</dbReference>
<feature type="transmembrane region" description="Helical" evidence="1">
    <location>
        <begin position="462"/>
        <end position="483"/>
    </location>
</feature>
<feature type="transmembrane region" description="Helical" evidence="1">
    <location>
        <begin position="340"/>
        <end position="359"/>
    </location>
</feature>
<accession>A0ABV7VEI8</accession>
<feature type="transmembrane region" description="Helical" evidence="1">
    <location>
        <begin position="15"/>
        <end position="35"/>
    </location>
</feature>